<evidence type="ECO:0000313" key="1">
    <source>
        <dbReference type="EMBL" id="CAD1834392.1"/>
    </source>
</evidence>
<reference evidence="1" key="1">
    <citation type="submission" date="2020-07" db="EMBL/GenBank/DDBJ databases">
        <authorList>
            <person name="Lin J."/>
        </authorList>
    </citation>
    <scope>NUCLEOTIDE SEQUENCE</scope>
</reference>
<dbReference type="AlphaFoldDB" id="A0A6V7PU47"/>
<accession>A0A6V7PU47</accession>
<protein>
    <submittedName>
        <fullName evidence="1">Uncharacterized protein</fullName>
    </submittedName>
</protein>
<proteinExistence type="predicted"/>
<sequence>MDGEDGSYGEALGAALSDVARDESLYLASKLRSALPALALPSGSPAVWTPVGIAGGGALKIDSWREIVSECVRFVVLWVYVNESYFDEAGEWESLGAWPSAKMKSRDHPSALCRQGSRRMAATCRCIDDYDKREDFVIICLVLSC</sequence>
<organism evidence="1">
    <name type="scientific">Ananas comosus var. bracteatus</name>
    <name type="common">red pineapple</name>
    <dbReference type="NCBI Taxonomy" id="296719"/>
    <lineage>
        <taxon>Eukaryota</taxon>
        <taxon>Viridiplantae</taxon>
        <taxon>Streptophyta</taxon>
        <taxon>Embryophyta</taxon>
        <taxon>Tracheophyta</taxon>
        <taxon>Spermatophyta</taxon>
        <taxon>Magnoliopsida</taxon>
        <taxon>Liliopsida</taxon>
        <taxon>Poales</taxon>
        <taxon>Bromeliaceae</taxon>
        <taxon>Bromelioideae</taxon>
        <taxon>Ananas</taxon>
    </lineage>
</organism>
<name>A0A6V7PU47_ANACO</name>
<dbReference type="EMBL" id="LR862152">
    <property type="protein sequence ID" value="CAD1834392.1"/>
    <property type="molecule type" value="Genomic_DNA"/>
</dbReference>
<gene>
    <name evidence="1" type="ORF">CB5_LOCUS17603</name>
</gene>